<organism evidence="2 3">
    <name type="scientific">Pseudonocardia petroleophila</name>
    <dbReference type="NCBI Taxonomy" id="37331"/>
    <lineage>
        <taxon>Bacteria</taxon>
        <taxon>Bacillati</taxon>
        <taxon>Actinomycetota</taxon>
        <taxon>Actinomycetes</taxon>
        <taxon>Pseudonocardiales</taxon>
        <taxon>Pseudonocardiaceae</taxon>
        <taxon>Pseudonocardia</taxon>
    </lineage>
</organism>
<protein>
    <submittedName>
        <fullName evidence="2">Nucleotidyltransferase family protein</fullName>
    </submittedName>
</protein>
<dbReference type="AlphaFoldDB" id="A0A7G7MQJ0"/>
<dbReference type="EMBL" id="CP060131">
    <property type="protein sequence ID" value="QNG55051.1"/>
    <property type="molecule type" value="Genomic_DNA"/>
</dbReference>
<evidence type="ECO:0000313" key="3">
    <source>
        <dbReference type="Proteomes" id="UP000515728"/>
    </source>
</evidence>
<keyword evidence="3" id="KW-1185">Reference proteome</keyword>
<feature type="compositionally biased region" description="Basic and acidic residues" evidence="1">
    <location>
        <begin position="386"/>
        <end position="395"/>
    </location>
</feature>
<dbReference type="KEGG" id="ppel:H6H00_14985"/>
<dbReference type="Pfam" id="PF14907">
    <property type="entry name" value="NTP_transf_5"/>
    <property type="match status" value="1"/>
</dbReference>
<reference evidence="2 3" key="1">
    <citation type="submission" date="2020-08" db="EMBL/GenBank/DDBJ databases">
        <authorList>
            <person name="Mo P."/>
        </authorList>
    </citation>
    <scope>NUCLEOTIDE SEQUENCE [LARGE SCALE GENOMIC DNA]</scope>
    <source>
        <strain evidence="2 3">CGMCC 4.1532</strain>
    </source>
</reference>
<accession>A0A7G7MQJ0</accession>
<evidence type="ECO:0000313" key="2">
    <source>
        <dbReference type="EMBL" id="QNG55051.1"/>
    </source>
</evidence>
<dbReference type="RefSeq" id="WP_185721849.1">
    <property type="nucleotide sequence ID" value="NZ_BAAAWI010000001.1"/>
</dbReference>
<feature type="region of interest" description="Disordered" evidence="1">
    <location>
        <begin position="374"/>
        <end position="395"/>
    </location>
</feature>
<evidence type="ECO:0000256" key="1">
    <source>
        <dbReference type="SAM" id="MobiDB-lite"/>
    </source>
</evidence>
<sequence>MARRLCGAEEYPRGLTAVAGHLLPGSSGPWPAGPLGDGEWAALLAAAAAHRVTGLLAAAVRDGALPATPAQAARAVSLHRAGQLRVLGLEQQLVAVTDLLDRHGLGARVLKGPAVAHLDYADPALRSYVDLDVLVRSAEIDAVVAVLTGAGFRRTLQEPRPGFDRRFDKGLTMVPPAGYELDLHRTFVLGPWGRLVDLDALWRSGQEVVVAGTSLRALDRPHRFLHACYHAALGDWPLRLGSLRDVAELLRALEGPDGAGDAARVRDAAARWGVEAVVAAAVADTHRLLGGTTGALTAWAEGYVPGRREESWLALHTRRDKTFAAQALATVAVLPGWRDRAAYLYALALPDRRYTTGRHRSPLARLVYAVGQVRRGRGRRPPRPGTVRDGDREGP</sequence>
<name>A0A7G7MQJ0_9PSEU</name>
<proteinExistence type="predicted"/>
<gene>
    <name evidence="2" type="ORF">H6H00_14985</name>
</gene>
<dbReference type="InterPro" id="IPR039498">
    <property type="entry name" value="NTP_transf_5"/>
</dbReference>
<dbReference type="Proteomes" id="UP000515728">
    <property type="component" value="Chromosome"/>
</dbReference>